<proteinExistence type="predicted"/>
<evidence type="ECO:0000313" key="3">
    <source>
        <dbReference type="Proteomes" id="UP000887013"/>
    </source>
</evidence>
<dbReference type="Proteomes" id="UP000887013">
    <property type="component" value="Unassembled WGS sequence"/>
</dbReference>
<comment type="caution">
    <text evidence="2">The sequence shown here is derived from an EMBL/GenBank/DDBJ whole genome shotgun (WGS) entry which is preliminary data.</text>
</comment>
<sequence length="70" mass="8112">MSDEEAATLNNVKTEEKRELDSDVMMKMPVQKQTRAKRPIFENNIPKIQENEEPDTISSSANRIKPRSEH</sequence>
<accession>A0A8X6NBC5</accession>
<evidence type="ECO:0000256" key="1">
    <source>
        <dbReference type="SAM" id="MobiDB-lite"/>
    </source>
</evidence>
<protein>
    <submittedName>
        <fullName evidence="2">Uncharacterized protein</fullName>
    </submittedName>
</protein>
<evidence type="ECO:0000313" key="2">
    <source>
        <dbReference type="EMBL" id="GFT05610.1"/>
    </source>
</evidence>
<dbReference type="AlphaFoldDB" id="A0A8X6NBC5"/>
<dbReference type="EMBL" id="BMAW01007827">
    <property type="protein sequence ID" value="GFT05610.1"/>
    <property type="molecule type" value="Genomic_DNA"/>
</dbReference>
<organism evidence="2 3">
    <name type="scientific">Nephila pilipes</name>
    <name type="common">Giant wood spider</name>
    <name type="synonym">Nephila maculata</name>
    <dbReference type="NCBI Taxonomy" id="299642"/>
    <lineage>
        <taxon>Eukaryota</taxon>
        <taxon>Metazoa</taxon>
        <taxon>Ecdysozoa</taxon>
        <taxon>Arthropoda</taxon>
        <taxon>Chelicerata</taxon>
        <taxon>Arachnida</taxon>
        <taxon>Araneae</taxon>
        <taxon>Araneomorphae</taxon>
        <taxon>Entelegynae</taxon>
        <taxon>Araneoidea</taxon>
        <taxon>Nephilidae</taxon>
        <taxon>Nephila</taxon>
    </lineage>
</organism>
<reference evidence="2" key="1">
    <citation type="submission" date="2020-08" db="EMBL/GenBank/DDBJ databases">
        <title>Multicomponent nature underlies the extraordinary mechanical properties of spider dragline silk.</title>
        <authorList>
            <person name="Kono N."/>
            <person name="Nakamura H."/>
            <person name="Mori M."/>
            <person name="Yoshida Y."/>
            <person name="Ohtoshi R."/>
            <person name="Malay A.D."/>
            <person name="Moran D.A.P."/>
            <person name="Tomita M."/>
            <person name="Numata K."/>
            <person name="Arakawa K."/>
        </authorList>
    </citation>
    <scope>NUCLEOTIDE SEQUENCE</scope>
</reference>
<name>A0A8X6NBC5_NEPPI</name>
<feature type="region of interest" description="Disordered" evidence="1">
    <location>
        <begin position="1"/>
        <end position="70"/>
    </location>
</feature>
<gene>
    <name evidence="2" type="ORF">NPIL_459371</name>
</gene>
<keyword evidence="3" id="KW-1185">Reference proteome</keyword>